<protein>
    <submittedName>
        <fullName evidence="2">Ubiquitin</fullName>
    </submittedName>
</protein>
<accession>A0A167TMC7</accession>
<dbReference type="GeneID" id="30022078"/>
<evidence type="ECO:0000259" key="1">
    <source>
        <dbReference type="PROSITE" id="PS50053"/>
    </source>
</evidence>
<evidence type="ECO:0000313" key="3">
    <source>
        <dbReference type="Proteomes" id="UP000076744"/>
    </source>
</evidence>
<proteinExistence type="predicted"/>
<comment type="caution">
    <text evidence="2">The sequence shown here is derived from an EMBL/GenBank/DDBJ whole genome shotgun (WGS) entry which is preliminary data.</text>
</comment>
<dbReference type="InterPro" id="IPR029071">
    <property type="entry name" value="Ubiquitin-like_domsf"/>
</dbReference>
<dbReference type="SUPFAM" id="SSF54236">
    <property type="entry name" value="Ubiquitin-like"/>
    <property type="match status" value="1"/>
</dbReference>
<dbReference type="InterPro" id="IPR019956">
    <property type="entry name" value="Ubiquitin_dom"/>
</dbReference>
<evidence type="ECO:0000313" key="2">
    <source>
        <dbReference type="EMBL" id="OAA60747.1"/>
    </source>
</evidence>
<dbReference type="CDD" id="cd17039">
    <property type="entry name" value="Ubl_ubiquitin_like"/>
    <property type="match status" value="1"/>
</dbReference>
<dbReference type="Proteomes" id="UP000076744">
    <property type="component" value="Unassembled WGS sequence"/>
</dbReference>
<dbReference type="OrthoDB" id="1658288at2759"/>
<organism evidence="2 3">
    <name type="scientific">Cordyceps fumosorosea (strain ARSEF 2679)</name>
    <name type="common">Isaria fumosorosea</name>
    <dbReference type="NCBI Taxonomy" id="1081104"/>
    <lineage>
        <taxon>Eukaryota</taxon>
        <taxon>Fungi</taxon>
        <taxon>Dikarya</taxon>
        <taxon>Ascomycota</taxon>
        <taxon>Pezizomycotina</taxon>
        <taxon>Sordariomycetes</taxon>
        <taxon>Hypocreomycetidae</taxon>
        <taxon>Hypocreales</taxon>
        <taxon>Cordycipitaceae</taxon>
        <taxon>Cordyceps</taxon>
    </lineage>
</organism>
<dbReference type="STRING" id="1081104.A0A167TMC7"/>
<keyword evidence="3" id="KW-1185">Reference proteome</keyword>
<dbReference type="SMART" id="SM00213">
    <property type="entry name" value="UBQ"/>
    <property type="match status" value="1"/>
</dbReference>
<dbReference type="Pfam" id="PF00240">
    <property type="entry name" value="ubiquitin"/>
    <property type="match status" value="1"/>
</dbReference>
<reference evidence="2 3" key="1">
    <citation type="journal article" date="2016" name="Genome Biol. Evol.">
        <title>Divergent and convergent evolution of fungal pathogenicity.</title>
        <authorList>
            <person name="Shang Y."/>
            <person name="Xiao G."/>
            <person name="Zheng P."/>
            <person name="Cen K."/>
            <person name="Zhan S."/>
            <person name="Wang C."/>
        </authorList>
    </citation>
    <scope>NUCLEOTIDE SEQUENCE [LARGE SCALE GENOMIC DNA]</scope>
    <source>
        <strain evidence="2 3">ARSEF 2679</strain>
    </source>
</reference>
<dbReference type="PROSITE" id="PS50053">
    <property type="entry name" value="UBIQUITIN_2"/>
    <property type="match status" value="1"/>
</dbReference>
<name>A0A167TMC7_CORFA</name>
<dbReference type="AlphaFoldDB" id="A0A167TMC7"/>
<dbReference type="EMBL" id="AZHB01000014">
    <property type="protein sequence ID" value="OAA60747.1"/>
    <property type="molecule type" value="Genomic_DNA"/>
</dbReference>
<dbReference type="InterPro" id="IPR050158">
    <property type="entry name" value="Ubiquitin_ubiquitin-like"/>
</dbReference>
<dbReference type="Gene3D" id="3.10.20.90">
    <property type="entry name" value="Phosphatidylinositol 3-kinase Catalytic Subunit, Chain A, domain 1"/>
    <property type="match status" value="1"/>
</dbReference>
<feature type="domain" description="Ubiquitin-like" evidence="1">
    <location>
        <begin position="19"/>
        <end position="83"/>
    </location>
</feature>
<gene>
    <name evidence="2" type="ORF">ISF_05786</name>
</gene>
<dbReference type="PANTHER" id="PTHR10666">
    <property type="entry name" value="UBIQUITIN"/>
    <property type="match status" value="1"/>
</dbReference>
<dbReference type="PRINTS" id="PR00348">
    <property type="entry name" value="UBIQUITIN"/>
</dbReference>
<dbReference type="InterPro" id="IPR000626">
    <property type="entry name" value="Ubiquitin-like_dom"/>
</dbReference>
<sequence>MKHSIFGIVALAAQVCFGFTFYARTLEGNVYTLRGEDSTKVSVIQEQFEQASGMPVKQQRMIFKGRQLESDKVLADYGIQEGSEGNQTAGSAFEFCKHLEEKQTVTKK</sequence>
<dbReference type="RefSeq" id="XP_018703418.1">
    <property type="nucleotide sequence ID" value="XM_018849391.1"/>
</dbReference>